<dbReference type="Proteomes" id="UP000066124">
    <property type="component" value="Chromosome"/>
</dbReference>
<dbReference type="InterPro" id="IPR029058">
    <property type="entry name" value="AB_hydrolase_fold"/>
</dbReference>
<evidence type="ECO:0000313" key="4">
    <source>
        <dbReference type="Proteomes" id="UP000066124"/>
    </source>
</evidence>
<dbReference type="KEGG" id="hgi:ABY42_14395"/>
<evidence type="ECO:0000259" key="2">
    <source>
        <dbReference type="Pfam" id="PF00561"/>
    </source>
</evidence>
<gene>
    <name evidence="3" type="ORF">ABY42_14395</name>
</gene>
<dbReference type="GO" id="GO:0016787">
    <property type="term" value="F:hydrolase activity"/>
    <property type="evidence" value="ECO:0007669"/>
    <property type="project" value="UniProtKB-KW"/>
</dbReference>
<dbReference type="InterPro" id="IPR050471">
    <property type="entry name" value="AB_hydrolase"/>
</dbReference>
<reference evidence="4" key="1">
    <citation type="journal article" date="2015" name="J. Biotechnol.">
        <title>Complete genome sequence of Haloferax gibbonsii strain ARA6, a potential producer of polyhydroxyalkanoates and halocins isolated from Araruama, Rio de Janeiro, Brasil.</title>
        <authorList>
            <person name="Pinto L.H."/>
            <person name="D'Alincourt Carvalho-Assef A.P."/>
            <person name="Vieira R.P."/>
            <person name="Clementino M.M."/>
            <person name="Albano R.M."/>
        </authorList>
    </citation>
    <scope>NUCLEOTIDE SEQUENCE [LARGE SCALE GENOMIC DNA]</scope>
    <source>
        <strain evidence="4">ARA6</strain>
    </source>
</reference>
<organism evidence="3 4">
    <name type="scientific">Haloferax gibbonsii</name>
    <dbReference type="NCBI Taxonomy" id="35746"/>
    <lineage>
        <taxon>Archaea</taxon>
        <taxon>Methanobacteriati</taxon>
        <taxon>Methanobacteriota</taxon>
        <taxon>Stenosarchaea group</taxon>
        <taxon>Halobacteria</taxon>
        <taxon>Halobacteriales</taxon>
        <taxon>Haloferacaceae</taxon>
        <taxon>Haloferax</taxon>
    </lineage>
</organism>
<dbReference type="Pfam" id="PF00561">
    <property type="entry name" value="Abhydrolase_1"/>
    <property type="match status" value="1"/>
</dbReference>
<dbReference type="SUPFAM" id="SSF53474">
    <property type="entry name" value="alpha/beta-Hydrolases"/>
    <property type="match status" value="1"/>
</dbReference>
<dbReference type="PATRIC" id="fig|35746.4.peg.3099"/>
<dbReference type="Gene3D" id="3.40.50.1820">
    <property type="entry name" value="alpha/beta hydrolase"/>
    <property type="match status" value="1"/>
</dbReference>
<proteinExistence type="predicted"/>
<feature type="domain" description="AB hydrolase-1" evidence="2">
    <location>
        <begin position="43"/>
        <end position="291"/>
    </location>
</feature>
<feature type="region of interest" description="Disordered" evidence="1">
    <location>
        <begin position="73"/>
        <end position="102"/>
    </location>
</feature>
<dbReference type="GeneID" id="25247165"/>
<evidence type="ECO:0000313" key="3">
    <source>
        <dbReference type="EMBL" id="AKU08868.1"/>
    </source>
</evidence>
<sequence>MPTRDASSFDPREVAESAESKTLALEGGRRLAYAEYGDSDGIPVVFLHGAPGSHLLGALFDASAEERGIRVLAPDRPGYGCSSPRPTPEESDGPSQRPATPAPAEFFDALLDDIGAQSAGLVAFSGGSRDALAVAAARPDRVRHVSVVAGAVPPEASEETPRTQRLLSWLATNAPAVLNYLFRGQAWLAGRLDPSLVAAQYTADDATGAVPDGVAALVRDDFVAAVSRSRRGVLDDFRAAAAPWGIPFADIEAGVSLWHGDADTNVPIAGARRLESEVPAARLREVCGADHLRTLLRSAPGVLDEQRRAAGSLDSDASDGPPGPTAAAESHHRV</sequence>
<dbReference type="InterPro" id="IPR000073">
    <property type="entry name" value="AB_hydrolase_1"/>
</dbReference>
<dbReference type="PANTHER" id="PTHR43433:SF10">
    <property type="entry name" value="AB HYDROLASE-1 DOMAIN-CONTAINING PROTEIN"/>
    <property type="match status" value="1"/>
</dbReference>
<protein>
    <submittedName>
        <fullName evidence="3">Alpha/beta hydrolase</fullName>
    </submittedName>
</protein>
<dbReference type="AlphaFoldDB" id="A0A0K1IX50"/>
<feature type="region of interest" description="Disordered" evidence="1">
    <location>
        <begin position="1"/>
        <end position="21"/>
    </location>
</feature>
<name>A0A0K1IX50_HALGI</name>
<evidence type="ECO:0000256" key="1">
    <source>
        <dbReference type="SAM" id="MobiDB-lite"/>
    </source>
</evidence>
<feature type="region of interest" description="Disordered" evidence="1">
    <location>
        <begin position="306"/>
        <end position="334"/>
    </location>
</feature>
<feature type="compositionally biased region" description="Basic and acidic residues" evidence="1">
    <location>
        <begin position="10"/>
        <end position="19"/>
    </location>
</feature>
<keyword evidence="3" id="KW-0378">Hydrolase</keyword>
<accession>A0A0K1IX50</accession>
<dbReference type="PANTHER" id="PTHR43433">
    <property type="entry name" value="HYDROLASE, ALPHA/BETA FOLD FAMILY PROTEIN"/>
    <property type="match status" value="1"/>
</dbReference>
<dbReference type="EMBL" id="CP011947">
    <property type="protein sequence ID" value="AKU08868.1"/>
    <property type="molecule type" value="Genomic_DNA"/>
</dbReference>
<dbReference type="RefSeq" id="WP_050459820.1">
    <property type="nucleotide sequence ID" value="NZ_CP011947.1"/>
</dbReference>